<gene>
    <name evidence="2" type="ORF">B0T23DRAFT_408050</name>
</gene>
<proteinExistence type="predicted"/>
<feature type="compositionally biased region" description="Polar residues" evidence="1">
    <location>
        <begin position="174"/>
        <end position="190"/>
    </location>
</feature>
<dbReference type="AlphaFoldDB" id="A0AAJ0HZZ3"/>
<accession>A0AAJ0HZZ3</accession>
<reference evidence="2 3" key="1">
    <citation type="journal article" date="2023" name="Mol. Phylogenet. Evol.">
        <title>Genome-scale phylogeny and comparative genomics of the fungal order Sordariales.</title>
        <authorList>
            <person name="Hensen N."/>
            <person name="Bonometti L."/>
            <person name="Westerberg I."/>
            <person name="Brannstrom I.O."/>
            <person name="Guillou S."/>
            <person name="Cros-Aarteil S."/>
            <person name="Calhoun S."/>
            <person name="Haridas S."/>
            <person name="Kuo A."/>
            <person name="Mondo S."/>
            <person name="Pangilinan J."/>
            <person name="Riley R."/>
            <person name="LaButti K."/>
            <person name="Andreopoulos B."/>
            <person name="Lipzen A."/>
            <person name="Chen C."/>
            <person name="Yan M."/>
            <person name="Daum C."/>
            <person name="Ng V."/>
            <person name="Clum A."/>
            <person name="Steindorff A."/>
            <person name="Ohm R.A."/>
            <person name="Martin F."/>
            <person name="Silar P."/>
            <person name="Natvig D.O."/>
            <person name="Lalanne C."/>
            <person name="Gautier V."/>
            <person name="Ament-Velasquez S.L."/>
            <person name="Kruys A."/>
            <person name="Hutchinson M.I."/>
            <person name="Powell A.J."/>
            <person name="Barry K."/>
            <person name="Miller A.N."/>
            <person name="Grigoriev I.V."/>
            <person name="Debuchy R."/>
            <person name="Gladieux P."/>
            <person name="Hiltunen Thoren M."/>
            <person name="Johannesson H."/>
        </authorList>
    </citation>
    <scope>NUCLEOTIDE SEQUENCE [LARGE SCALE GENOMIC DNA]</scope>
    <source>
        <strain evidence="2 3">FGSC 10403</strain>
    </source>
</reference>
<evidence type="ECO:0000256" key="1">
    <source>
        <dbReference type="SAM" id="MobiDB-lite"/>
    </source>
</evidence>
<organism evidence="2 3">
    <name type="scientific">Neurospora hispaniola</name>
    <dbReference type="NCBI Taxonomy" id="588809"/>
    <lineage>
        <taxon>Eukaryota</taxon>
        <taxon>Fungi</taxon>
        <taxon>Dikarya</taxon>
        <taxon>Ascomycota</taxon>
        <taxon>Pezizomycotina</taxon>
        <taxon>Sordariomycetes</taxon>
        <taxon>Sordariomycetidae</taxon>
        <taxon>Sordariales</taxon>
        <taxon>Sordariaceae</taxon>
        <taxon>Neurospora</taxon>
    </lineage>
</organism>
<feature type="region of interest" description="Disordered" evidence="1">
    <location>
        <begin position="304"/>
        <end position="337"/>
    </location>
</feature>
<keyword evidence="3" id="KW-1185">Reference proteome</keyword>
<feature type="compositionally biased region" description="Low complexity" evidence="1">
    <location>
        <begin position="196"/>
        <end position="221"/>
    </location>
</feature>
<feature type="compositionally biased region" description="Polar residues" evidence="1">
    <location>
        <begin position="305"/>
        <end position="317"/>
    </location>
</feature>
<evidence type="ECO:0000313" key="3">
    <source>
        <dbReference type="Proteomes" id="UP001285908"/>
    </source>
</evidence>
<feature type="compositionally biased region" description="Polar residues" evidence="1">
    <location>
        <begin position="282"/>
        <end position="296"/>
    </location>
</feature>
<comment type="caution">
    <text evidence="2">The sequence shown here is derived from an EMBL/GenBank/DDBJ whole genome shotgun (WGS) entry which is preliminary data.</text>
</comment>
<dbReference type="Proteomes" id="UP001285908">
    <property type="component" value="Unassembled WGS sequence"/>
</dbReference>
<sequence>MTEDTKEHPLLTRFPDDADWEEFDNLSLLRQCLIRDIPSEEISRDNKIRLLQNFSKKHVTEIRKIPWRRSPSRVTREEKSLRLNKLPYQVAQVKDRSSLDRTVLWKDFTLRDEKKVTCVVAFKEIPSCTCPSQPTLVPAAATTTATIALEVPTPTANIVQQSIERKEKDDHGVGSSSSSKKQADRNTQVNDKPEVSQRPSQSPSLLSSSSSNLPTPSQSTTNEQELLIPPHTQQASTSKDILPQLKGPNPAAAVSLQRSTSAPPTSNSEPMRLELKQHEAQEQAQKSPQSVSQDCNPASAKFLSSVPSIHHPNSNASAPHANTPEQAGPTPVLSANGVDAHNSAATTAAVTAQTAPPVSTDDIPGDLGCSSPVSNPDTDVLKKQAARLVRKCRHLERKSARIEKHLKRGMDKIDREYKIELMKLKEKRKIKYMRIEKKWEHDMKALKHQREKLEEKLKDLD</sequence>
<name>A0AAJ0HZZ3_9PEZI</name>
<protein>
    <submittedName>
        <fullName evidence="2">Uncharacterized protein</fullName>
    </submittedName>
</protein>
<dbReference type="GeneID" id="87876882"/>
<dbReference type="RefSeq" id="XP_062688737.1">
    <property type="nucleotide sequence ID" value="XM_062839260.1"/>
</dbReference>
<feature type="compositionally biased region" description="Polar residues" evidence="1">
    <location>
        <begin position="256"/>
        <end position="269"/>
    </location>
</feature>
<feature type="region of interest" description="Disordered" evidence="1">
    <location>
        <begin position="165"/>
        <end position="270"/>
    </location>
</feature>
<dbReference type="EMBL" id="JAULSX010000009">
    <property type="protein sequence ID" value="KAK3485974.1"/>
    <property type="molecule type" value="Genomic_DNA"/>
</dbReference>
<evidence type="ECO:0000313" key="2">
    <source>
        <dbReference type="EMBL" id="KAK3485974.1"/>
    </source>
</evidence>
<feature type="region of interest" description="Disordered" evidence="1">
    <location>
        <begin position="278"/>
        <end position="297"/>
    </location>
</feature>